<feature type="non-terminal residue" evidence="1">
    <location>
        <position position="1"/>
    </location>
</feature>
<dbReference type="Proteomes" id="UP000030780">
    <property type="component" value="Unassembled WGS sequence"/>
</dbReference>
<gene>
    <name evidence="1" type="ORF">KM1_264030</name>
</gene>
<sequence length="56" mass="6526">YTKKVHTDIDYVQNENTTATHLNELNNTKIRRESNEYEDKTIGNNPIVISNVLNYS</sequence>
<reference evidence="1 2" key="1">
    <citation type="submission" date="2013-01" db="EMBL/GenBank/DDBJ databases">
        <authorList>
            <person name="Inman J."/>
            <person name="Zafar N."/>
            <person name="Lorenzi H."/>
            <person name="Caler E."/>
        </authorList>
    </citation>
    <scope>NUCLEOTIDE SEQUENCE [LARGE SCALE GENOMIC DNA]</scope>
    <source>
        <strain evidence="1 2">HM-3:IMSS</strain>
    </source>
</reference>
<dbReference type="EMBL" id="KB637124">
    <property type="protein sequence ID" value="EMS17705.1"/>
    <property type="molecule type" value="Genomic_DNA"/>
</dbReference>
<evidence type="ECO:0000313" key="1">
    <source>
        <dbReference type="EMBL" id="EMS17705.1"/>
    </source>
</evidence>
<organism evidence="1 2">
    <name type="scientific">Entamoeba histolytica HM-3:IMSS</name>
    <dbReference type="NCBI Taxonomy" id="885315"/>
    <lineage>
        <taxon>Eukaryota</taxon>
        <taxon>Amoebozoa</taxon>
        <taxon>Evosea</taxon>
        <taxon>Archamoebae</taxon>
        <taxon>Mastigamoebida</taxon>
        <taxon>Entamoebidae</taxon>
        <taxon>Entamoeba</taxon>
    </lineage>
</organism>
<dbReference type="AlphaFoldDB" id="M7WIP8"/>
<name>M7WIP8_ENTHI</name>
<dbReference type="VEuPathDB" id="AmoebaDB:KM1_264030"/>
<evidence type="ECO:0000313" key="2">
    <source>
        <dbReference type="Proteomes" id="UP000030780"/>
    </source>
</evidence>
<protein>
    <submittedName>
        <fullName evidence="1">Uncharacterized protein</fullName>
    </submittedName>
</protein>
<proteinExistence type="predicted"/>
<accession>M7WIP8</accession>